<evidence type="ECO:0000313" key="4">
    <source>
        <dbReference type="Proteomes" id="UP000076532"/>
    </source>
</evidence>
<dbReference type="AlphaFoldDB" id="A0A166GV87"/>
<dbReference type="InterPro" id="IPR008271">
    <property type="entry name" value="Ser/Thr_kinase_AS"/>
</dbReference>
<dbReference type="Gene3D" id="1.10.510.10">
    <property type="entry name" value="Transferase(Phosphotransferase) domain 1"/>
    <property type="match status" value="1"/>
</dbReference>
<feature type="domain" description="Protein kinase" evidence="2">
    <location>
        <begin position="1"/>
        <end position="242"/>
    </location>
</feature>
<name>A0A166GV87_9AGAM</name>
<protein>
    <submittedName>
        <fullName evidence="3">Kinase-like protein</fullName>
    </submittedName>
</protein>
<gene>
    <name evidence="3" type="ORF">FIBSPDRAFT_602307</name>
</gene>
<dbReference type="GO" id="GO:0005524">
    <property type="term" value="F:ATP binding"/>
    <property type="evidence" value="ECO:0007669"/>
    <property type="project" value="InterPro"/>
</dbReference>
<dbReference type="CDD" id="cd14014">
    <property type="entry name" value="STKc_PknB_like"/>
    <property type="match status" value="1"/>
</dbReference>
<dbReference type="PROSITE" id="PS00108">
    <property type="entry name" value="PROTEIN_KINASE_ST"/>
    <property type="match status" value="1"/>
</dbReference>
<feature type="compositionally biased region" description="Basic and acidic residues" evidence="1">
    <location>
        <begin position="200"/>
        <end position="212"/>
    </location>
</feature>
<dbReference type="PROSITE" id="PS50011">
    <property type="entry name" value="PROTEIN_KINASE_DOM"/>
    <property type="match status" value="1"/>
</dbReference>
<evidence type="ECO:0000259" key="2">
    <source>
        <dbReference type="PROSITE" id="PS50011"/>
    </source>
</evidence>
<keyword evidence="4" id="KW-1185">Reference proteome</keyword>
<dbReference type="InterPro" id="IPR011009">
    <property type="entry name" value="Kinase-like_dom_sf"/>
</dbReference>
<reference evidence="3 4" key="1">
    <citation type="journal article" date="2016" name="Mol. Biol. Evol.">
        <title>Comparative Genomics of Early-Diverging Mushroom-Forming Fungi Provides Insights into the Origins of Lignocellulose Decay Capabilities.</title>
        <authorList>
            <person name="Nagy L.G."/>
            <person name="Riley R."/>
            <person name="Tritt A."/>
            <person name="Adam C."/>
            <person name="Daum C."/>
            <person name="Floudas D."/>
            <person name="Sun H."/>
            <person name="Yadav J.S."/>
            <person name="Pangilinan J."/>
            <person name="Larsson K.H."/>
            <person name="Matsuura K."/>
            <person name="Barry K."/>
            <person name="Labutti K."/>
            <person name="Kuo R."/>
            <person name="Ohm R.A."/>
            <person name="Bhattacharya S.S."/>
            <person name="Shirouzu T."/>
            <person name="Yoshinaga Y."/>
            <person name="Martin F.M."/>
            <person name="Grigoriev I.V."/>
            <person name="Hibbett D.S."/>
        </authorList>
    </citation>
    <scope>NUCLEOTIDE SEQUENCE [LARGE SCALE GENOMIC DNA]</scope>
    <source>
        <strain evidence="3 4">CBS 109695</strain>
    </source>
</reference>
<dbReference type="SMART" id="SM00220">
    <property type="entry name" value="S_TKc"/>
    <property type="match status" value="1"/>
</dbReference>
<dbReference type="STRING" id="436010.A0A166GV87"/>
<dbReference type="Pfam" id="PF00069">
    <property type="entry name" value="Pkinase"/>
    <property type="match status" value="1"/>
</dbReference>
<dbReference type="SUPFAM" id="SSF56112">
    <property type="entry name" value="Protein kinase-like (PK-like)"/>
    <property type="match status" value="1"/>
</dbReference>
<dbReference type="InterPro" id="IPR000719">
    <property type="entry name" value="Prot_kinase_dom"/>
</dbReference>
<proteinExistence type="predicted"/>
<dbReference type="InterPro" id="IPR051681">
    <property type="entry name" value="Ser/Thr_Kinases-Pseudokinases"/>
</dbReference>
<dbReference type="EMBL" id="KV417575">
    <property type="protein sequence ID" value="KZP18202.1"/>
    <property type="molecule type" value="Genomic_DNA"/>
</dbReference>
<accession>A0A166GV87</accession>
<dbReference type="PIRSF" id="PIRSF000654">
    <property type="entry name" value="Integrin-linked_kinase"/>
    <property type="match status" value="1"/>
</dbReference>
<feature type="region of interest" description="Disordered" evidence="1">
    <location>
        <begin position="187"/>
        <end position="212"/>
    </location>
</feature>
<dbReference type="PANTHER" id="PTHR44329">
    <property type="entry name" value="SERINE/THREONINE-PROTEIN KINASE TNNI3K-RELATED"/>
    <property type="match status" value="1"/>
</dbReference>
<dbReference type="Proteomes" id="UP000076532">
    <property type="component" value="Unassembled WGS sequence"/>
</dbReference>
<dbReference type="GO" id="GO:0004674">
    <property type="term" value="F:protein serine/threonine kinase activity"/>
    <property type="evidence" value="ECO:0007669"/>
    <property type="project" value="TreeGrafter"/>
</dbReference>
<sequence>MHALGSSKETERVTQRFMREIVTWKRVSQHENIADLLGIYRTDHDPPYLVLPYYGNNKLLAYLAQSHPDMRLILAKEIARGVDVLHGNGVIHGDLKPENIFVSDDGHAKIADFGVSVIPQLAGFTTTSMNPKNVRYSAPELLPLTDINPPMPTRQSDIFSLGILFMQLFDGRVDCLPYNHVPKNVNDGGDTNLLKRIHKPKSDRPRREDHPNISKSRWNVIAACWAADPSARPSIRRVRAWLGQV</sequence>
<organism evidence="3 4">
    <name type="scientific">Athelia psychrophila</name>
    <dbReference type="NCBI Taxonomy" id="1759441"/>
    <lineage>
        <taxon>Eukaryota</taxon>
        <taxon>Fungi</taxon>
        <taxon>Dikarya</taxon>
        <taxon>Basidiomycota</taxon>
        <taxon>Agaricomycotina</taxon>
        <taxon>Agaricomycetes</taxon>
        <taxon>Agaricomycetidae</taxon>
        <taxon>Atheliales</taxon>
        <taxon>Atheliaceae</taxon>
        <taxon>Athelia</taxon>
    </lineage>
</organism>
<evidence type="ECO:0000256" key="1">
    <source>
        <dbReference type="SAM" id="MobiDB-lite"/>
    </source>
</evidence>
<evidence type="ECO:0000313" key="3">
    <source>
        <dbReference type="EMBL" id="KZP18202.1"/>
    </source>
</evidence>
<dbReference type="OrthoDB" id="5966500at2759"/>